<feature type="transmembrane region" description="Helical" evidence="7">
    <location>
        <begin position="315"/>
        <end position="340"/>
    </location>
</feature>
<keyword evidence="4 7" id="KW-0812">Transmembrane</keyword>
<dbReference type="STRING" id="1121345.SAMN02745217_02996"/>
<keyword evidence="3" id="KW-1003">Cell membrane</keyword>
<dbReference type="InterPro" id="IPR011701">
    <property type="entry name" value="MFS"/>
</dbReference>
<dbReference type="CDD" id="cd06173">
    <property type="entry name" value="MFS_MefA_like"/>
    <property type="match status" value="1"/>
</dbReference>
<feature type="transmembrane region" description="Helical" evidence="7">
    <location>
        <begin position="172"/>
        <end position="190"/>
    </location>
</feature>
<dbReference type="Proteomes" id="UP000184612">
    <property type="component" value="Unassembled WGS sequence"/>
</dbReference>
<evidence type="ECO:0000256" key="7">
    <source>
        <dbReference type="SAM" id="Phobius"/>
    </source>
</evidence>
<dbReference type="RefSeq" id="WP_175562076.1">
    <property type="nucleotide sequence ID" value="NZ_FRFD01000008.1"/>
</dbReference>
<evidence type="ECO:0000256" key="6">
    <source>
        <dbReference type="ARBA" id="ARBA00023136"/>
    </source>
</evidence>
<feature type="transmembrane region" description="Helical" evidence="7">
    <location>
        <begin position="144"/>
        <end position="166"/>
    </location>
</feature>
<dbReference type="GO" id="GO:0022857">
    <property type="term" value="F:transmembrane transporter activity"/>
    <property type="evidence" value="ECO:0007669"/>
    <property type="project" value="InterPro"/>
</dbReference>
<feature type="transmembrane region" description="Helical" evidence="7">
    <location>
        <begin position="104"/>
        <end position="123"/>
    </location>
</feature>
<dbReference type="SUPFAM" id="SSF103473">
    <property type="entry name" value="MFS general substrate transporter"/>
    <property type="match status" value="1"/>
</dbReference>
<gene>
    <name evidence="8" type="ORF">SAMN02745217_02996</name>
</gene>
<dbReference type="EMBL" id="FRFD01000008">
    <property type="protein sequence ID" value="SHO50977.1"/>
    <property type="molecule type" value="Genomic_DNA"/>
</dbReference>
<feature type="transmembrane region" description="Helical" evidence="7">
    <location>
        <begin position="292"/>
        <end position="309"/>
    </location>
</feature>
<keyword evidence="6 7" id="KW-0472">Membrane</keyword>
<accession>A0A1M7YEB6</accession>
<dbReference type="AlphaFoldDB" id="A0A1M7YEB6"/>
<protein>
    <submittedName>
        <fullName evidence="8">Na+/melibiose symporter</fullName>
    </submittedName>
</protein>
<evidence type="ECO:0000256" key="2">
    <source>
        <dbReference type="ARBA" id="ARBA00022448"/>
    </source>
</evidence>
<evidence type="ECO:0000256" key="1">
    <source>
        <dbReference type="ARBA" id="ARBA00004651"/>
    </source>
</evidence>
<keyword evidence="9" id="KW-1185">Reference proteome</keyword>
<feature type="transmembrane region" description="Helical" evidence="7">
    <location>
        <begin position="20"/>
        <end position="38"/>
    </location>
</feature>
<dbReference type="GO" id="GO:0005886">
    <property type="term" value="C:plasma membrane"/>
    <property type="evidence" value="ECO:0007669"/>
    <property type="project" value="UniProtKB-SubCell"/>
</dbReference>
<dbReference type="PANTHER" id="PTHR43266">
    <property type="entry name" value="MACROLIDE-EFFLUX PROTEIN"/>
    <property type="match status" value="1"/>
</dbReference>
<sequence>MNIKKMNLTKNQLLYYSGKLISNLGTQLYYFVLSIYVLSVTGSALSYAFTLSLGIIITLIFGPVSAVICDKVNKKVIMVAADFLNAFILFLFFILSVISGEFTLYNVYISVILINIIGTFFDTASESGKIEIADKSQMLEVNSACKVIDSFTRIISPILAAGIYTAAGINSFLLIDGISFFISALFGIFIRFNSYQAENKEIHIVKDWMEGIKYINRQDGIKAVIILFLAFNVIFSLEMSVLLPYLVLNYFVLSSSQYAVIETCTALGLLGGAFLINGLLKKAHIKKIIKKIIYCLIVILASFLLTVQLKHQINGILLVMILSVGMFLYGNTVSCLEIPLQTLVQCKVEQKFLARVLLTIILCVKIFNPVVLIIGGYLLDVLSPAIIIVIGIILLSGVWLALAKMKGEFE</sequence>
<dbReference type="InterPro" id="IPR036259">
    <property type="entry name" value="MFS_trans_sf"/>
</dbReference>
<keyword evidence="5 7" id="KW-1133">Transmembrane helix</keyword>
<evidence type="ECO:0000256" key="3">
    <source>
        <dbReference type="ARBA" id="ARBA00022475"/>
    </source>
</evidence>
<proteinExistence type="predicted"/>
<evidence type="ECO:0000313" key="8">
    <source>
        <dbReference type="EMBL" id="SHO50977.1"/>
    </source>
</evidence>
<dbReference type="Gene3D" id="1.20.1250.20">
    <property type="entry name" value="MFS general substrate transporter like domains"/>
    <property type="match status" value="1"/>
</dbReference>
<keyword evidence="2" id="KW-0813">Transport</keyword>
<feature type="transmembrane region" description="Helical" evidence="7">
    <location>
        <begin position="76"/>
        <end position="98"/>
    </location>
</feature>
<feature type="transmembrane region" description="Helical" evidence="7">
    <location>
        <begin position="223"/>
        <end position="246"/>
    </location>
</feature>
<evidence type="ECO:0000256" key="4">
    <source>
        <dbReference type="ARBA" id="ARBA00022692"/>
    </source>
</evidence>
<feature type="transmembrane region" description="Helical" evidence="7">
    <location>
        <begin position="258"/>
        <end position="280"/>
    </location>
</feature>
<reference evidence="8 9" key="1">
    <citation type="submission" date="2016-12" db="EMBL/GenBank/DDBJ databases">
        <authorList>
            <person name="Song W.-J."/>
            <person name="Kurnit D.M."/>
        </authorList>
    </citation>
    <scope>NUCLEOTIDE SEQUENCE [LARGE SCALE GENOMIC DNA]</scope>
    <source>
        <strain evidence="8 9">DSM 12503</strain>
    </source>
</reference>
<organism evidence="8 9">
    <name type="scientific">Anaerocolumna xylanovorans DSM 12503</name>
    <dbReference type="NCBI Taxonomy" id="1121345"/>
    <lineage>
        <taxon>Bacteria</taxon>
        <taxon>Bacillati</taxon>
        <taxon>Bacillota</taxon>
        <taxon>Clostridia</taxon>
        <taxon>Lachnospirales</taxon>
        <taxon>Lachnospiraceae</taxon>
        <taxon>Anaerocolumna</taxon>
    </lineage>
</organism>
<feature type="transmembrane region" description="Helical" evidence="7">
    <location>
        <begin position="44"/>
        <end position="69"/>
    </location>
</feature>
<evidence type="ECO:0000256" key="5">
    <source>
        <dbReference type="ARBA" id="ARBA00022989"/>
    </source>
</evidence>
<dbReference type="Pfam" id="PF07690">
    <property type="entry name" value="MFS_1"/>
    <property type="match status" value="1"/>
</dbReference>
<dbReference type="PANTHER" id="PTHR43266:SF9">
    <property type="entry name" value="PERMEASE, MAJOR FACILITATOR SUPERFAMILY-RELATED"/>
    <property type="match status" value="1"/>
</dbReference>
<feature type="transmembrane region" description="Helical" evidence="7">
    <location>
        <begin position="352"/>
        <end position="375"/>
    </location>
</feature>
<evidence type="ECO:0000313" key="9">
    <source>
        <dbReference type="Proteomes" id="UP000184612"/>
    </source>
</evidence>
<name>A0A1M7YEB6_9FIRM</name>
<feature type="transmembrane region" description="Helical" evidence="7">
    <location>
        <begin position="381"/>
        <end position="402"/>
    </location>
</feature>
<comment type="subcellular location">
    <subcellularLocation>
        <location evidence="1">Cell membrane</location>
        <topology evidence="1">Multi-pass membrane protein</topology>
    </subcellularLocation>
</comment>